<dbReference type="Proteomes" id="UP000317199">
    <property type="component" value="Chromosome"/>
</dbReference>
<dbReference type="AlphaFoldDB" id="A0A514BXZ4"/>
<dbReference type="Gene3D" id="3.40.50.1240">
    <property type="entry name" value="Phosphoglycerate mutase-like"/>
    <property type="match status" value="1"/>
</dbReference>
<evidence type="ECO:0000313" key="2">
    <source>
        <dbReference type="Proteomes" id="UP000317199"/>
    </source>
</evidence>
<organism evidence="1 2">
    <name type="scientific">Marilutibacter alkalisoli</name>
    <dbReference type="NCBI Taxonomy" id="2591633"/>
    <lineage>
        <taxon>Bacteria</taxon>
        <taxon>Pseudomonadati</taxon>
        <taxon>Pseudomonadota</taxon>
        <taxon>Gammaproteobacteria</taxon>
        <taxon>Lysobacterales</taxon>
        <taxon>Lysobacteraceae</taxon>
        <taxon>Marilutibacter</taxon>
    </lineage>
</organism>
<dbReference type="PANTHER" id="PTHR48100:SF1">
    <property type="entry name" value="HISTIDINE PHOSPHATASE FAMILY PROTEIN-RELATED"/>
    <property type="match status" value="1"/>
</dbReference>
<dbReference type="OrthoDB" id="9783269at2"/>
<dbReference type="Pfam" id="PF00300">
    <property type="entry name" value="His_Phos_1"/>
    <property type="match status" value="1"/>
</dbReference>
<name>A0A514BXZ4_9GAMM</name>
<dbReference type="CDD" id="cd07067">
    <property type="entry name" value="HP_PGM_like"/>
    <property type="match status" value="1"/>
</dbReference>
<keyword evidence="2" id="KW-1185">Reference proteome</keyword>
<dbReference type="SMART" id="SM00855">
    <property type="entry name" value="PGAM"/>
    <property type="match status" value="1"/>
</dbReference>
<dbReference type="InterPro" id="IPR050275">
    <property type="entry name" value="PGM_Phosphatase"/>
</dbReference>
<accession>A0A514BXZ4</accession>
<reference evidence="1 2" key="1">
    <citation type="submission" date="2019-06" db="EMBL/GenBank/DDBJ databases">
        <title>Lysobacter alkalisoli sp. nov. isolated from saline-alkali soil.</title>
        <authorList>
            <person name="Sun J.-Q."/>
            <person name="Xu L."/>
        </authorList>
    </citation>
    <scope>NUCLEOTIDE SEQUENCE [LARGE SCALE GENOMIC DNA]</scope>
    <source>
        <strain evidence="1 2">SJ-36</strain>
    </source>
</reference>
<dbReference type="KEGG" id="lyj:FKV23_13085"/>
<dbReference type="RefSeq" id="WP_141625199.1">
    <property type="nucleotide sequence ID" value="NZ_CP041242.1"/>
</dbReference>
<protein>
    <submittedName>
        <fullName evidence="1">Histidine phosphatase family protein</fullName>
    </submittedName>
</protein>
<dbReference type="InterPro" id="IPR013078">
    <property type="entry name" value="His_Pase_superF_clade-1"/>
</dbReference>
<gene>
    <name evidence="1" type="ORF">FKV23_13085</name>
</gene>
<dbReference type="SUPFAM" id="SSF53254">
    <property type="entry name" value="Phosphoglycerate mutase-like"/>
    <property type="match status" value="1"/>
</dbReference>
<dbReference type="GO" id="GO:0005737">
    <property type="term" value="C:cytoplasm"/>
    <property type="evidence" value="ECO:0007669"/>
    <property type="project" value="TreeGrafter"/>
</dbReference>
<evidence type="ECO:0000313" key="1">
    <source>
        <dbReference type="EMBL" id="QDH71869.1"/>
    </source>
</evidence>
<proteinExistence type="predicted"/>
<dbReference type="GO" id="GO:0016791">
    <property type="term" value="F:phosphatase activity"/>
    <property type="evidence" value="ECO:0007669"/>
    <property type="project" value="TreeGrafter"/>
</dbReference>
<dbReference type="InterPro" id="IPR029033">
    <property type="entry name" value="His_PPase_superfam"/>
</dbReference>
<dbReference type="PANTHER" id="PTHR48100">
    <property type="entry name" value="BROAD-SPECIFICITY PHOSPHATASE YOR283W-RELATED"/>
    <property type="match status" value="1"/>
</dbReference>
<sequence>MELLRHGDTGRQGFRGQLDDPLTADGFGQMRAAVADGSWDALVSSPLRRCAAFARELASVRGLPLVLEPRLAEYRFGRWQGVPMDALARTEGEALARFWADPSVHPPPGAETLERFEARVAAALAEAASRFAGRRVLVVTHGGVIRLLLCRQRGLPWSAMAGLEVPHASRHVLDWPMPAPVIAATDCETGAAG</sequence>
<dbReference type="EMBL" id="CP041242">
    <property type="protein sequence ID" value="QDH71869.1"/>
    <property type="molecule type" value="Genomic_DNA"/>
</dbReference>